<evidence type="ECO:0000313" key="2">
    <source>
        <dbReference type="EMBL" id="KAJ2890194.1"/>
    </source>
</evidence>
<comment type="caution">
    <text evidence="2">The sequence shown here is derived from an EMBL/GenBank/DDBJ whole genome shotgun (WGS) entry which is preliminary data.</text>
</comment>
<accession>A0AAD5WMI5</accession>
<reference evidence="2" key="1">
    <citation type="submission" date="2022-07" db="EMBL/GenBank/DDBJ databases">
        <title>Draft genome sequence of Zalerion maritima ATCC 34329, a (micro)plastics degrading marine fungus.</title>
        <authorList>
            <person name="Paco A."/>
            <person name="Goncalves M.F.M."/>
            <person name="Rocha-Santos T.A.P."/>
            <person name="Alves A."/>
        </authorList>
    </citation>
    <scope>NUCLEOTIDE SEQUENCE</scope>
    <source>
        <strain evidence="2">ATCC 34329</strain>
    </source>
</reference>
<dbReference type="EMBL" id="JAKWBI020001686">
    <property type="protein sequence ID" value="KAJ2890194.1"/>
    <property type="molecule type" value="Genomic_DNA"/>
</dbReference>
<protein>
    <submittedName>
        <fullName evidence="2">Uncharacterized protein</fullName>
    </submittedName>
</protein>
<feature type="compositionally biased region" description="Basic and acidic residues" evidence="1">
    <location>
        <begin position="82"/>
        <end position="93"/>
    </location>
</feature>
<proteinExistence type="predicted"/>
<keyword evidence="3" id="KW-1185">Reference proteome</keyword>
<evidence type="ECO:0000256" key="1">
    <source>
        <dbReference type="SAM" id="MobiDB-lite"/>
    </source>
</evidence>
<evidence type="ECO:0000313" key="3">
    <source>
        <dbReference type="Proteomes" id="UP001201980"/>
    </source>
</evidence>
<dbReference type="AlphaFoldDB" id="A0AAD5WMI5"/>
<gene>
    <name evidence="2" type="ORF">MKZ38_002282</name>
</gene>
<feature type="region of interest" description="Disordered" evidence="1">
    <location>
        <begin position="77"/>
        <end position="103"/>
    </location>
</feature>
<organism evidence="2 3">
    <name type="scientific">Zalerion maritima</name>
    <dbReference type="NCBI Taxonomy" id="339359"/>
    <lineage>
        <taxon>Eukaryota</taxon>
        <taxon>Fungi</taxon>
        <taxon>Dikarya</taxon>
        <taxon>Ascomycota</taxon>
        <taxon>Pezizomycotina</taxon>
        <taxon>Sordariomycetes</taxon>
        <taxon>Lulworthiomycetidae</taxon>
        <taxon>Lulworthiales</taxon>
        <taxon>Lulworthiaceae</taxon>
        <taxon>Zalerion</taxon>
    </lineage>
</organism>
<dbReference type="Proteomes" id="UP001201980">
    <property type="component" value="Unassembled WGS sequence"/>
</dbReference>
<name>A0AAD5WMI5_9PEZI</name>
<sequence>MAGGALEGPALTMLEPKPVLETGNEERNVTATRCYAGLNAGAKSFTGSKEKSWKVMEFSRILVVMNAILAAGRPANSAGLVTRDRRQSQDRSRPTSTPAESAADVAPPWMDKLYHAGSARMGLMPELPNGFPSPWQNKHRWLAPINVGEEAHRGTIVARCNHPLSECYSEHPEQAATRRSEHLEDGAPFEKCSLFVD</sequence>